<dbReference type="GO" id="GO:0003677">
    <property type="term" value="F:DNA binding"/>
    <property type="evidence" value="ECO:0007669"/>
    <property type="project" value="UniProtKB-KW"/>
</dbReference>
<comment type="subcellular location">
    <subcellularLocation>
        <location evidence="1">Nucleus</location>
    </subcellularLocation>
</comment>
<comment type="caution">
    <text evidence="7">The sequence shown here is derived from an EMBL/GenBank/DDBJ whole genome shotgun (WGS) entry which is preliminary data.</text>
</comment>
<protein>
    <recommendedName>
        <fullName evidence="6">AP2/ERF domain-containing protein</fullName>
    </recommendedName>
</protein>
<evidence type="ECO:0000256" key="1">
    <source>
        <dbReference type="ARBA" id="ARBA00004123"/>
    </source>
</evidence>
<dbReference type="GO" id="GO:0005634">
    <property type="term" value="C:nucleus"/>
    <property type="evidence" value="ECO:0007669"/>
    <property type="project" value="UniProtKB-SubCell"/>
</dbReference>
<evidence type="ECO:0000259" key="6">
    <source>
        <dbReference type="PROSITE" id="PS51032"/>
    </source>
</evidence>
<dbReference type="EMBL" id="JBBPBK010000007">
    <property type="protein sequence ID" value="KAK9280965.1"/>
    <property type="molecule type" value="Genomic_DNA"/>
</dbReference>
<dbReference type="SUPFAM" id="SSF54171">
    <property type="entry name" value="DNA-binding domain"/>
    <property type="match status" value="1"/>
</dbReference>
<name>A0AAP0RNE4_LIQFO</name>
<gene>
    <name evidence="7" type="ORF">L1049_003856</name>
</gene>
<keyword evidence="8" id="KW-1185">Reference proteome</keyword>
<keyword evidence="2" id="KW-0805">Transcription regulation</keyword>
<reference evidence="7 8" key="1">
    <citation type="journal article" date="2024" name="Plant J.">
        <title>Genome sequences and population genomics reveal climatic adaptation and genomic divergence between two closely related sweetgum species.</title>
        <authorList>
            <person name="Xu W.Q."/>
            <person name="Ren C.Q."/>
            <person name="Zhang X.Y."/>
            <person name="Comes H.P."/>
            <person name="Liu X.H."/>
            <person name="Li Y.G."/>
            <person name="Kettle C.J."/>
            <person name="Jalonen R."/>
            <person name="Gaisberger H."/>
            <person name="Ma Y.Z."/>
            <person name="Qiu Y.X."/>
        </authorList>
    </citation>
    <scope>NUCLEOTIDE SEQUENCE [LARGE SCALE GENOMIC DNA]</scope>
    <source>
        <strain evidence="7">Hangzhou</strain>
    </source>
</reference>
<evidence type="ECO:0000256" key="3">
    <source>
        <dbReference type="ARBA" id="ARBA00023125"/>
    </source>
</evidence>
<sequence>MEEDLKGKSKAEKEVQYRGVRRRPWGKYGAEIRDSTRGGQCSFVARNIYYGRRGGVNSPFSISPMNSASPMSLLLRRYQQDHHR</sequence>
<evidence type="ECO:0000256" key="4">
    <source>
        <dbReference type="ARBA" id="ARBA00023163"/>
    </source>
</evidence>
<dbReference type="InterPro" id="IPR036955">
    <property type="entry name" value="AP2/ERF_dom_sf"/>
</dbReference>
<evidence type="ECO:0000313" key="8">
    <source>
        <dbReference type="Proteomes" id="UP001415857"/>
    </source>
</evidence>
<dbReference type="Proteomes" id="UP001415857">
    <property type="component" value="Unassembled WGS sequence"/>
</dbReference>
<organism evidence="7 8">
    <name type="scientific">Liquidambar formosana</name>
    <name type="common">Formosan gum</name>
    <dbReference type="NCBI Taxonomy" id="63359"/>
    <lineage>
        <taxon>Eukaryota</taxon>
        <taxon>Viridiplantae</taxon>
        <taxon>Streptophyta</taxon>
        <taxon>Embryophyta</taxon>
        <taxon>Tracheophyta</taxon>
        <taxon>Spermatophyta</taxon>
        <taxon>Magnoliopsida</taxon>
        <taxon>eudicotyledons</taxon>
        <taxon>Gunneridae</taxon>
        <taxon>Pentapetalae</taxon>
        <taxon>Saxifragales</taxon>
        <taxon>Altingiaceae</taxon>
        <taxon>Liquidambar</taxon>
    </lineage>
</organism>
<dbReference type="InterPro" id="IPR001471">
    <property type="entry name" value="AP2/ERF_dom"/>
</dbReference>
<evidence type="ECO:0000256" key="5">
    <source>
        <dbReference type="ARBA" id="ARBA00023242"/>
    </source>
</evidence>
<evidence type="ECO:0000313" key="7">
    <source>
        <dbReference type="EMBL" id="KAK9280965.1"/>
    </source>
</evidence>
<accession>A0AAP0RNE4</accession>
<proteinExistence type="predicted"/>
<dbReference type="AlphaFoldDB" id="A0AAP0RNE4"/>
<dbReference type="Gene3D" id="3.30.730.10">
    <property type="entry name" value="AP2/ERF domain"/>
    <property type="match status" value="1"/>
</dbReference>
<evidence type="ECO:0000256" key="2">
    <source>
        <dbReference type="ARBA" id="ARBA00023015"/>
    </source>
</evidence>
<keyword evidence="5" id="KW-0539">Nucleus</keyword>
<dbReference type="GO" id="GO:0003700">
    <property type="term" value="F:DNA-binding transcription factor activity"/>
    <property type="evidence" value="ECO:0007669"/>
    <property type="project" value="InterPro"/>
</dbReference>
<feature type="domain" description="AP2/ERF" evidence="6">
    <location>
        <begin position="16"/>
        <end position="51"/>
    </location>
</feature>
<keyword evidence="4" id="KW-0804">Transcription</keyword>
<dbReference type="InterPro" id="IPR016177">
    <property type="entry name" value="DNA-bd_dom_sf"/>
</dbReference>
<dbReference type="PROSITE" id="PS51032">
    <property type="entry name" value="AP2_ERF"/>
    <property type="match status" value="1"/>
</dbReference>
<dbReference type="SMART" id="SM00380">
    <property type="entry name" value="AP2"/>
    <property type="match status" value="1"/>
</dbReference>
<keyword evidence="3" id="KW-0238">DNA-binding</keyword>